<gene>
    <name evidence="2" type="ORF">CCACVL1_27834</name>
</gene>
<comment type="caution">
    <text evidence="2">The sequence shown here is derived from an EMBL/GenBank/DDBJ whole genome shotgun (WGS) entry which is preliminary data.</text>
</comment>
<dbReference type="Gramene" id="OMO54399">
    <property type="protein sequence ID" value="OMO54399"/>
    <property type="gene ID" value="CCACVL1_27834"/>
</dbReference>
<organism evidence="2 3">
    <name type="scientific">Corchorus capsularis</name>
    <name type="common">Jute</name>
    <dbReference type="NCBI Taxonomy" id="210143"/>
    <lineage>
        <taxon>Eukaryota</taxon>
        <taxon>Viridiplantae</taxon>
        <taxon>Streptophyta</taxon>
        <taxon>Embryophyta</taxon>
        <taxon>Tracheophyta</taxon>
        <taxon>Spermatophyta</taxon>
        <taxon>Magnoliopsida</taxon>
        <taxon>eudicotyledons</taxon>
        <taxon>Gunneridae</taxon>
        <taxon>Pentapetalae</taxon>
        <taxon>rosids</taxon>
        <taxon>malvids</taxon>
        <taxon>Malvales</taxon>
        <taxon>Malvaceae</taxon>
        <taxon>Grewioideae</taxon>
        <taxon>Apeibeae</taxon>
        <taxon>Corchorus</taxon>
    </lineage>
</organism>
<evidence type="ECO:0000313" key="3">
    <source>
        <dbReference type="Proteomes" id="UP000188268"/>
    </source>
</evidence>
<feature type="domain" description="PB1-like" evidence="1">
    <location>
        <begin position="34"/>
        <end position="110"/>
    </location>
</feature>
<sequence length="112" mass="12932">MESAETEKDAANDDYDYLNWFPHIVPDIVEEPPPMKLVYHHGGGFIAEPKLSYNGEVRVFDWFDVDKLCTWRLLNIAMSIGYKMEDIERLQYCDNDDALETGLKELDGDEAV</sequence>
<dbReference type="InterPro" id="IPR058594">
    <property type="entry name" value="PB1-like_dom_pln"/>
</dbReference>
<accession>A0A1R3G8I5</accession>
<dbReference type="OrthoDB" id="2304782at2759"/>
<protein>
    <recommendedName>
        <fullName evidence="1">PB1-like domain-containing protein</fullName>
    </recommendedName>
</protein>
<evidence type="ECO:0000313" key="2">
    <source>
        <dbReference type="EMBL" id="OMO54399.1"/>
    </source>
</evidence>
<name>A0A1R3G8I5_COCAP</name>
<reference evidence="2 3" key="1">
    <citation type="submission" date="2013-09" db="EMBL/GenBank/DDBJ databases">
        <title>Corchorus capsularis genome sequencing.</title>
        <authorList>
            <person name="Alam M."/>
            <person name="Haque M.S."/>
            <person name="Islam M.S."/>
            <person name="Emdad E.M."/>
            <person name="Islam M.M."/>
            <person name="Ahmed B."/>
            <person name="Halim A."/>
            <person name="Hossen Q.M.M."/>
            <person name="Hossain M.Z."/>
            <person name="Ahmed R."/>
            <person name="Khan M.M."/>
            <person name="Islam R."/>
            <person name="Rashid M.M."/>
            <person name="Khan S.A."/>
            <person name="Rahman M.S."/>
            <person name="Alam M."/>
        </authorList>
    </citation>
    <scope>NUCLEOTIDE SEQUENCE [LARGE SCALE GENOMIC DNA]</scope>
    <source>
        <strain evidence="3">cv. CVL-1</strain>
        <tissue evidence="2">Whole seedling</tissue>
    </source>
</reference>
<dbReference type="AlphaFoldDB" id="A0A1R3G8I5"/>
<evidence type="ECO:0000259" key="1">
    <source>
        <dbReference type="Pfam" id="PF26130"/>
    </source>
</evidence>
<proteinExistence type="predicted"/>
<dbReference type="Pfam" id="PF26130">
    <property type="entry name" value="PB1-like"/>
    <property type="match status" value="1"/>
</dbReference>
<keyword evidence="3" id="KW-1185">Reference proteome</keyword>
<dbReference type="EMBL" id="AWWV01014982">
    <property type="protein sequence ID" value="OMO54399.1"/>
    <property type="molecule type" value="Genomic_DNA"/>
</dbReference>
<dbReference type="Proteomes" id="UP000188268">
    <property type="component" value="Unassembled WGS sequence"/>
</dbReference>